<accession>A0A402CKI9</accession>
<evidence type="ECO:0000313" key="2">
    <source>
        <dbReference type="Proteomes" id="UP000287519"/>
    </source>
</evidence>
<reference evidence="1 2" key="1">
    <citation type="submission" date="2018-11" db="EMBL/GenBank/DDBJ databases">
        <title>Microbial catabolism of amino acid.</title>
        <authorList>
            <person name="Hibi M."/>
            <person name="Ogawa J."/>
        </authorList>
    </citation>
    <scope>NUCLEOTIDE SEQUENCE [LARGE SCALE GENOMIC DNA]</scope>
    <source>
        <strain evidence="1 2">C31-06</strain>
    </source>
</reference>
<organism evidence="1 2">
    <name type="scientific">Rhodococcus wratislaviensis</name>
    <name type="common">Tsukamurella wratislaviensis</name>
    <dbReference type="NCBI Taxonomy" id="44752"/>
    <lineage>
        <taxon>Bacteria</taxon>
        <taxon>Bacillati</taxon>
        <taxon>Actinomycetota</taxon>
        <taxon>Actinomycetes</taxon>
        <taxon>Mycobacteriales</taxon>
        <taxon>Nocardiaceae</taxon>
        <taxon>Rhodococcus</taxon>
    </lineage>
</organism>
<sequence length="651" mass="69895">MSTRVTTHHLRYRIHGTAPDPVGVRRLDRLAAERISEGLEPALAAFDAGETVYVVRRVHARTTVNLATTSDPALAHLWCRDLGRSVARTIIDDSGDGTNVVRFASDADFVAAFVSDMITGKAWQRWYFGAFAHHRGESPGAAIEAVLVEYRDRLAAILAALARRRMLEPMLALIDSTVLALHPASESLAEPDAEGWRPLVAAARHVAGVLDLWVAAAPAPEAVLRQWANTGREQPNWRDAAELTDAVMAIIAWFVRTGAAHTPDSQDLLRLDTAEAGLDWLDLPRLRSALAAQWRDQTAATHLPRRSATATPRQRDLLAALARAIDDQRPILDASTPTGGANAARLLAALAASEPAWADDPLAQVIIEKMLATWAQVITAREPQRLLQAVAAADLVGAIAAWEGTGLTDTAHDNVRQCEPAVSETLARATQLGEPAADVLAAMGGDNAAGSGDTFASPVAGVLLLQRVLLDVRLAGLAERHHYPAAGPENLLAAVGLRWAGALGSVDDRIDLAVRLLAGGTGPRTVDELIAAFHGIGSTGHNAWRTAIDDLLALHGLSPTVAADDPLDHTAQALLRIWARWLRGFENSSIPFILEQFVHRPGTVTAAGDRVTVRLPRRPLDTVLEISGYLRPIESLPGLMARRIEFHVGDL</sequence>
<comment type="caution">
    <text evidence="1">The sequence shown here is derived from an EMBL/GenBank/DDBJ whole genome shotgun (WGS) entry which is preliminary data.</text>
</comment>
<name>A0A402CKI9_RHOWR</name>
<dbReference type="EMBL" id="BHYM01000087">
    <property type="protein sequence ID" value="GCE44097.1"/>
    <property type="molecule type" value="Genomic_DNA"/>
</dbReference>
<protein>
    <submittedName>
        <fullName evidence="1">Uncharacterized protein</fullName>
    </submittedName>
</protein>
<proteinExistence type="predicted"/>
<evidence type="ECO:0000313" key="1">
    <source>
        <dbReference type="EMBL" id="GCE44097.1"/>
    </source>
</evidence>
<keyword evidence="2" id="KW-1185">Reference proteome</keyword>
<dbReference type="Proteomes" id="UP000287519">
    <property type="component" value="Unassembled WGS sequence"/>
</dbReference>
<dbReference type="AlphaFoldDB" id="A0A402CKI9"/>
<gene>
    <name evidence="1" type="ORF">Rhow_008395</name>
</gene>